<evidence type="ECO:0000313" key="1">
    <source>
        <dbReference type="EMBL" id="PEQ83387.1"/>
    </source>
</evidence>
<comment type="caution">
    <text evidence="1">The sequence shown here is derived from an EMBL/GenBank/DDBJ whole genome shotgun (WGS) entry which is preliminary data.</text>
</comment>
<accession>A0A9X6UJL6</accession>
<dbReference type="EMBL" id="NTXW01000044">
    <property type="protein sequence ID" value="PEQ83387.1"/>
    <property type="molecule type" value="Genomic_DNA"/>
</dbReference>
<name>A0A9X6UJL6_BACCE</name>
<reference evidence="1 2" key="1">
    <citation type="submission" date="2017-09" db="EMBL/GenBank/DDBJ databases">
        <title>Large-scale bioinformatics analysis of Bacillus genomes uncovers conserved roles of natural products in bacterial physiology.</title>
        <authorList>
            <consortium name="Agbiome Team Llc"/>
            <person name="Bleich R.M."/>
            <person name="Kirk G.J."/>
            <person name="Santa Maria K.C."/>
            <person name="Allen S.E."/>
            <person name="Farag S."/>
            <person name="Shank E.A."/>
            <person name="Bowers A."/>
        </authorList>
    </citation>
    <scope>NUCLEOTIDE SEQUENCE [LARGE SCALE GENOMIC DNA]</scope>
    <source>
        <strain evidence="1 2">AFS006334</strain>
    </source>
</reference>
<sequence length="84" mass="9625">MLPSFHNKQIGIYEKQAPNAYKKGMSFLIPLTIIQTVKNIILWSQMVTEFTITIAFSIEFHLYKPVKTPLNQRFSRSSAGRAPP</sequence>
<evidence type="ECO:0000313" key="2">
    <source>
        <dbReference type="Proteomes" id="UP000219869"/>
    </source>
</evidence>
<dbReference type="Proteomes" id="UP000219869">
    <property type="component" value="Unassembled WGS sequence"/>
</dbReference>
<gene>
    <name evidence="1" type="ORF">CN475_22865</name>
</gene>
<dbReference type="AlphaFoldDB" id="A0A9X6UJL6"/>
<proteinExistence type="predicted"/>
<protein>
    <submittedName>
        <fullName evidence="1">Uncharacterized protein</fullName>
    </submittedName>
</protein>
<organism evidence="1 2">
    <name type="scientific">Bacillus cereus</name>
    <dbReference type="NCBI Taxonomy" id="1396"/>
    <lineage>
        <taxon>Bacteria</taxon>
        <taxon>Bacillati</taxon>
        <taxon>Bacillota</taxon>
        <taxon>Bacilli</taxon>
        <taxon>Bacillales</taxon>
        <taxon>Bacillaceae</taxon>
        <taxon>Bacillus</taxon>
        <taxon>Bacillus cereus group</taxon>
    </lineage>
</organism>